<evidence type="ECO:0000256" key="3">
    <source>
        <dbReference type="ARBA" id="ARBA00022475"/>
    </source>
</evidence>
<feature type="domain" description="YetF-like N-terminal transmembrane" evidence="9">
    <location>
        <begin position="4"/>
        <end position="78"/>
    </location>
</feature>
<comment type="similarity">
    <text evidence="2">Belongs to the UPF0702 family.</text>
</comment>
<dbReference type="Proteomes" id="UP001595772">
    <property type="component" value="Unassembled WGS sequence"/>
</dbReference>
<evidence type="ECO:0000256" key="7">
    <source>
        <dbReference type="SAM" id="Phobius"/>
    </source>
</evidence>
<keyword evidence="4 7" id="KW-0812">Transmembrane</keyword>
<evidence type="ECO:0000256" key="2">
    <source>
        <dbReference type="ARBA" id="ARBA00006448"/>
    </source>
</evidence>
<reference evidence="11" key="1">
    <citation type="journal article" date="2019" name="Int. J. Syst. Evol. Microbiol.">
        <title>The Global Catalogue of Microorganisms (GCM) 10K type strain sequencing project: providing services to taxonomists for standard genome sequencing and annotation.</title>
        <authorList>
            <consortium name="The Broad Institute Genomics Platform"/>
            <consortium name="The Broad Institute Genome Sequencing Center for Infectious Disease"/>
            <person name="Wu L."/>
            <person name="Ma J."/>
        </authorList>
    </citation>
    <scope>NUCLEOTIDE SEQUENCE [LARGE SCALE GENOMIC DNA]</scope>
    <source>
        <strain evidence="11">IBRC-M 10703</strain>
    </source>
</reference>
<sequence length="234" mass="27204">MELIQMSMKLIIGFFLLFLLIRIIGKKLIDKFTPFHFISAIVLSELLGNAVYENSISIIYIIYTILIWGILLFTVEYIGQKSLFLRQLFEGKPSMVIRNGKVDFEEMKKSRINMNQLQSLLRQSEIFSIREVAFAFIESNGSISVLKKSTYQKTTLKDFNMPYQTVYLPITLIKDRELIIENLNEINKDIAWLKHELLAKGINKMEDVLFAEWLENDGLFVVPHISLKSSKNQL</sequence>
<dbReference type="InterPro" id="IPR023090">
    <property type="entry name" value="UPF0702_alpha/beta_dom_sf"/>
</dbReference>
<keyword evidence="11" id="KW-1185">Reference proteome</keyword>
<dbReference type="EMBL" id="JBHSAO010000008">
    <property type="protein sequence ID" value="MFC4024384.1"/>
    <property type="molecule type" value="Genomic_DNA"/>
</dbReference>
<comment type="subcellular location">
    <subcellularLocation>
        <location evidence="1">Cell membrane</location>
        <topology evidence="1">Multi-pass membrane protein</topology>
    </subcellularLocation>
</comment>
<dbReference type="PANTHER" id="PTHR34582:SF5">
    <property type="entry name" value="UPF0702 TRANSMEMBRANE PROTEIN YETF"/>
    <property type="match status" value="1"/>
</dbReference>
<comment type="caution">
    <text evidence="10">The sequence shown here is derived from an EMBL/GenBank/DDBJ whole genome shotgun (WGS) entry which is preliminary data.</text>
</comment>
<dbReference type="RefSeq" id="WP_379496880.1">
    <property type="nucleotide sequence ID" value="NZ_JBHSAO010000008.1"/>
</dbReference>
<evidence type="ECO:0000256" key="6">
    <source>
        <dbReference type="ARBA" id="ARBA00023136"/>
    </source>
</evidence>
<keyword evidence="3" id="KW-1003">Cell membrane</keyword>
<evidence type="ECO:0000313" key="11">
    <source>
        <dbReference type="Proteomes" id="UP001595772"/>
    </source>
</evidence>
<dbReference type="InterPro" id="IPR048454">
    <property type="entry name" value="YetF_N"/>
</dbReference>
<dbReference type="Gene3D" id="3.30.240.20">
    <property type="entry name" value="bsu07140 like domains"/>
    <property type="match status" value="2"/>
</dbReference>
<evidence type="ECO:0000259" key="9">
    <source>
        <dbReference type="Pfam" id="PF20730"/>
    </source>
</evidence>
<keyword evidence="6 7" id="KW-0472">Membrane</keyword>
<feature type="transmembrane region" description="Helical" evidence="7">
    <location>
        <begin position="32"/>
        <end position="52"/>
    </location>
</feature>
<keyword evidence="5 7" id="KW-1133">Transmembrane helix</keyword>
<dbReference type="PANTHER" id="PTHR34582">
    <property type="entry name" value="UPF0702 TRANSMEMBRANE PROTEIN YCAP"/>
    <property type="match status" value="1"/>
</dbReference>
<feature type="transmembrane region" description="Helical" evidence="7">
    <location>
        <begin position="6"/>
        <end position="25"/>
    </location>
</feature>
<accession>A0ABV8H0L3</accession>
<dbReference type="Pfam" id="PF20730">
    <property type="entry name" value="YetF_N"/>
    <property type="match status" value="1"/>
</dbReference>
<dbReference type="Pfam" id="PF04239">
    <property type="entry name" value="DUF421"/>
    <property type="match status" value="1"/>
</dbReference>
<proteinExistence type="inferred from homology"/>
<evidence type="ECO:0000256" key="1">
    <source>
        <dbReference type="ARBA" id="ARBA00004651"/>
    </source>
</evidence>
<evidence type="ECO:0000313" key="10">
    <source>
        <dbReference type="EMBL" id="MFC4024384.1"/>
    </source>
</evidence>
<feature type="transmembrane region" description="Helical" evidence="7">
    <location>
        <begin position="58"/>
        <end position="78"/>
    </location>
</feature>
<name>A0ABV8H0L3_9BACI</name>
<evidence type="ECO:0000256" key="4">
    <source>
        <dbReference type="ARBA" id="ARBA00022692"/>
    </source>
</evidence>
<dbReference type="InterPro" id="IPR007353">
    <property type="entry name" value="DUF421"/>
</dbReference>
<organism evidence="10 11">
    <name type="scientific">Oceanobacillus longus</name>
    <dbReference type="NCBI Taxonomy" id="930120"/>
    <lineage>
        <taxon>Bacteria</taxon>
        <taxon>Bacillati</taxon>
        <taxon>Bacillota</taxon>
        <taxon>Bacilli</taxon>
        <taxon>Bacillales</taxon>
        <taxon>Bacillaceae</taxon>
        <taxon>Oceanobacillus</taxon>
    </lineage>
</organism>
<protein>
    <submittedName>
        <fullName evidence="10">DUF421 domain-containing protein</fullName>
    </submittedName>
</protein>
<evidence type="ECO:0000256" key="5">
    <source>
        <dbReference type="ARBA" id="ARBA00022989"/>
    </source>
</evidence>
<feature type="domain" description="YetF C-terminal" evidence="8">
    <location>
        <begin position="80"/>
        <end position="213"/>
    </location>
</feature>
<gene>
    <name evidence="10" type="ORF">ACFOUV_11315</name>
</gene>
<evidence type="ECO:0000259" key="8">
    <source>
        <dbReference type="Pfam" id="PF04239"/>
    </source>
</evidence>